<comment type="subcellular location">
    <subcellularLocation>
        <location evidence="1">Membrane</location>
        <topology evidence="1">Multi-pass membrane protein</topology>
    </subcellularLocation>
</comment>
<dbReference type="InterPro" id="IPR035908">
    <property type="entry name" value="F0_ATP_A_sf"/>
</dbReference>
<dbReference type="PANTHER" id="PTHR42823">
    <property type="entry name" value="ATP SYNTHASE SUBUNIT A, CHLOROPLASTIC"/>
    <property type="match status" value="1"/>
</dbReference>
<dbReference type="InterPro" id="IPR000568">
    <property type="entry name" value="ATP_synth_F0_asu"/>
</dbReference>
<evidence type="ECO:0000256" key="1">
    <source>
        <dbReference type="ARBA" id="ARBA00004141"/>
    </source>
</evidence>
<evidence type="ECO:0000256" key="8">
    <source>
        <dbReference type="ARBA" id="ARBA00023065"/>
    </source>
</evidence>
<dbReference type="AlphaFoldDB" id="A0A449B3K8"/>
<dbReference type="Proteomes" id="UP000290243">
    <property type="component" value="Chromosome"/>
</dbReference>
<dbReference type="GO" id="GO:0045259">
    <property type="term" value="C:proton-transporting ATP synthase complex"/>
    <property type="evidence" value="ECO:0007669"/>
    <property type="project" value="UniProtKB-KW"/>
</dbReference>
<keyword evidence="3" id="KW-0813">Transport</keyword>
<comment type="similarity">
    <text evidence="2">Belongs to the ATPase A chain family.</text>
</comment>
<dbReference type="CDD" id="cd00310">
    <property type="entry name" value="ATP-synt_Fo_a_6"/>
    <property type="match status" value="1"/>
</dbReference>
<dbReference type="OrthoDB" id="9789241at2"/>
<feature type="transmembrane region" description="Helical" evidence="11">
    <location>
        <begin position="155"/>
        <end position="177"/>
    </location>
</feature>
<keyword evidence="10" id="KW-0066">ATP synthesis</keyword>
<evidence type="ECO:0000256" key="10">
    <source>
        <dbReference type="ARBA" id="ARBA00023310"/>
    </source>
</evidence>
<keyword evidence="9 11" id="KW-0472">Membrane</keyword>
<dbReference type="GO" id="GO:0005886">
    <property type="term" value="C:plasma membrane"/>
    <property type="evidence" value="ECO:0007669"/>
    <property type="project" value="TreeGrafter"/>
</dbReference>
<dbReference type="InterPro" id="IPR045082">
    <property type="entry name" value="ATP_syn_F0_a_bact/chloroplast"/>
</dbReference>
<keyword evidence="7 11" id="KW-1133">Transmembrane helix</keyword>
<dbReference type="GO" id="GO:0042777">
    <property type="term" value="P:proton motive force-driven plasma membrane ATP synthesis"/>
    <property type="evidence" value="ECO:0007669"/>
    <property type="project" value="TreeGrafter"/>
</dbReference>
<dbReference type="SUPFAM" id="SSF81336">
    <property type="entry name" value="F1F0 ATP synthase subunit A"/>
    <property type="match status" value="1"/>
</dbReference>
<accession>A0A449B3K8</accession>
<evidence type="ECO:0000256" key="6">
    <source>
        <dbReference type="ARBA" id="ARBA00022781"/>
    </source>
</evidence>
<feature type="transmembrane region" description="Helical" evidence="11">
    <location>
        <begin position="104"/>
        <end position="126"/>
    </location>
</feature>
<dbReference type="PANTHER" id="PTHR42823:SF3">
    <property type="entry name" value="ATP SYNTHASE SUBUNIT A, CHLOROPLASTIC"/>
    <property type="match status" value="1"/>
</dbReference>
<keyword evidence="13" id="KW-1185">Reference proteome</keyword>
<name>A0A449B3K8_9BACT</name>
<dbReference type="RefSeq" id="WP_129646021.1">
    <property type="nucleotide sequence ID" value="NZ_LR215037.1"/>
</dbReference>
<feature type="transmembrane region" description="Helical" evidence="11">
    <location>
        <begin position="217"/>
        <end position="236"/>
    </location>
</feature>
<keyword evidence="6" id="KW-0375">Hydrogen ion transport</keyword>
<evidence type="ECO:0000256" key="11">
    <source>
        <dbReference type="SAM" id="Phobius"/>
    </source>
</evidence>
<evidence type="ECO:0000313" key="13">
    <source>
        <dbReference type="Proteomes" id="UP000290243"/>
    </source>
</evidence>
<proteinExistence type="inferred from homology"/>
<evidence type="ECO:0000313" key="12">
    <source>
        <dbReference type="EMBL" id="VEU75155.1"/>
    </source>
</evidence>
<evidence type="ECO:0000256" key="3">
    <source>
        <dbReference type="ARBA" id="ARBA00022448"/>
    </source>
</evidence>
<organism evidence="12 13">
    <name type="scientific">Mycoplasmopsis maculosa</name>
    <dbReference type="NCBI Taxonomy" id="114885"/>
    <lineage>
        <taxon>Bacteria</taxon>
        <taxon>Bacillati</taxon>
        <taxon>Mycoplasmatota</taxon>
        <taxon>Mycoplasmoidales</taxon>
        <taxon>Metamycoplasmataceae</taxon>
        <taxon>Mycoplasmopsis</taxon>
    </lineage>
</organism>
<protein>
    <submittedName>
        <fullName evidence="12">F0F1 ATP synthase subunit A</fullName>
    </submittedName>
</protein>
<gene>
    <name evidence="12" type="ORF">NCTC10168_00064</name>
</gene>
<feature type="transmembrane region" description="Helical" evidence="11">
    <location>
        <begin position="78"/>
        <end position="98"/>
    </location>
</feature>
<dbReference type="Gene3D" id="1.20.120.220">
    <property type="entry name" value="ATP synthase, F0 complex, subunit A"/>
    <property type="match status" value="1"/>
</dbReference>
<evidence type="ECO:0000256" key="7">
    <source>
        <dbReference type="ARBA" id="ARBA00022989"/>
    </source>
</evidence>
<keyword evidence="4" id="KW-0138">CF(0)</keyword>
<evidence type="ECO:0000256" key="5">
    <source>
        <dbReference type="ARBA" id="ARBA00022692"/>
    </source>
</evidence>
<reference evidence="12 13" key="1">
    <citation type="submission" date="2019-01" db="EMBL/GenBank/DDBJ databases">
        <authorList>
            <consortium name="Pathogen Informatics"/>
        </authorList>
    </citation>
    <scope>NUCLEOTIDE SEQUENCE [LARGE SCALE GENOMIC DNA]</scope>
    <source>
        <strain evidence="12 13">NCTC10168</strain>
    </source>
</reference>
<dbReference type="EMBL" id="LR215037">
    <property type="protein sequence ID" value="VEU75155.1"/>
    <property type="molecule type" value="Genomic_DNA"/>
</dbReference>
<evidence type="ECO:0000256" key="4">
    <source>
        <dbReference type="ARBA" id="ARBA00022547"/>
    </source>
</evidence>
<dbReference type="GO" id="GO:0046933">
    <property type="term" value="F:proton-transporting ATP synthase activity, rotational mechanism"/>
    <property type="evidence" value="ECO:0007669"/>
    <property type="project" value="TreeGrafter"/>
</dbReference>
<evidence type="ECO:0000256" key="2">
    <source>
        <dbReference type="ARBA" id="ARBA00006810"/>
    </source>
</evidence>
<keyword evidence="5 11" id="KW-0812">Transmembrane</keyword>
<keyword evidence="8" id="KW-0406">Ion transport</keyword>
<dbReference type="Pfam" id="PF00119">
    <property type="entry name" value="ATP-synt_A"/>
    <property type="match status" value="1"/>
</dbReference>
<sequence length="266" mass="30632">MKKITSALWEWNQPQLFSLIIVVLICFILSLTTYILIKKESKPNKAPHGLLFVMEGYINYIDANFDENTEGKLPKARFYIFGISTFLFIGLLISMLGLEPIVTSYSVAFVAAFVTWLGIYITAFIYQKWRFLKRYMNPIELIGQYAPLISLSFRIFGNVIGGASIIFLVYFIAGLAWSKILGQDFNTAYFAENPLNQPWPLFAPIVTPFLHMYFDIFSAYIQTLVFCALTTVYWANEVEITAYKKKNKENSQELNTQKITLNENVY</sequence>
<dbReference type="KEGG" id="mmau:NCTC10168_00064"/>
<feature type="transmembrane region" description="Helical" evidence="11">
    <location>
        <begin position="16"/>
        <end position="37"/>
    </location>
</feature>
<evidence type="ECO:0000256" key="9">
    <source>
        <dbReference type="ARBA" id="ARBA00023136"/>
    </source>
</evidence>
<dbReference type="NCBIfam" id="NF004487">
    <property type="entry name" value="PRK05815.3-5"/>
    <property type="match status" value="1"/>
</dbReference>